<dbReference type="SUPFAM" id="SSF141868">
    <property type="entry name" value="EAL domain-like"/>
    <property type="match status" value="1"/>
</dbReference>
<dbReference type="PROSITE" id="PS50883">
    <property type="entry name" value="EAL"/>
    <property type="match status" value="1"/>
</dbReference>
<dbReference type="PROSITE" id="PS50110">
    <property type="entry name" value="RESPONSE_REGULATORY"/>
    <property type="match status" value="1"/>
</dbReference>
<accession>A0A0M3QFS9</accession>
<dbReference type="AlphaFoldDB" id="A0A0M3QFS9"/>
<dbReference type="PROSITE" id="PS50887">
    <property type="entry name" value="GGDEF"/>
    <property type="match status" value="1"/>
</dbReference>
<feature type="domain" description="GGDEF" evidence="5">
    <location>
        <begin position="168"/>
        <end position="301"/>
    </location>
</feature>
<dbReference type="Gene3D" id="3.40.50.2300">
    <property type="match status" value="1"/>
</dbReference>
<dbReference type="Gene3D" id="3.30.70.270">
    <property type="match status" value="1"/>
</dbReference>
<evidence type="ECO:0000259" key="5">
    <source>
        <dbReference type="PROSITE" id="PS50887"/>
    </source>
</evidence>
<reference evidence="6 7" key="1">
    <citation type="submission" date="2015-07" db="EMBL/GenBank/DDBJ databases">
        <title>Isolation and Genomic Characterization of a Novel Halophilic Metal-Reducing Deltaproteobacterium from the Deep Subsurface.</title>
        <authorList>
            <person name="Badalamenti J.P."/>
            <person name="Summers Z.M."/>
            <person name="Gralnick J.A."/>
            <person name="Bond D.R."/>
        </authorList>
    </citation>
    <scope>NUCLEOTIDE SEQUENCE [LARGE SCALE GENOMIC DNA]</scope>
    <source>
        <strain evidence="6 7">WTL</strain>
    </source>
</reference>
<dbReference type="PANTHER" id="PTHR44757">
    <property type="entry name" value="DIGUANYLATE CYCLASE DGCP"/>
    <property type="match status" value="1"/>
</dbReference>
<keyword evidence="2" id="KW-0597">Phosphoprotein</keyword>
<feature type="modified residue" description="4-aspartylphosphate" evidence="2">
    <location>
        <position position="59"/>
    </location>
</feature>
<dbReference type="CDD" id="cd00156">
    <property type="entry name" value="REC"/>
    <property type="match status" value="1"/>
</dbReference>
<dbReference type="SUPFAM" id="SSF52172">
    <property type="entry name" value="CheY-like"/>
    <property type="match status" value="1"/>
</dbReference>
<dbReference type="Gene3D" id="3.20.20.450">
    <property type="entry name" value="EAL domain"/>
    <property type="match status" value="1"/>
</dbReference>
<protein>
    <submittedName>
        <fullName evidence="6">Diguanylate cyclase</fullName>
    </submittedName>
</protein>
<evidence type="ECO:0000313" key="6">
    <source>
        <dbReference type="EMBL" id="ALC16759.1"/>
    </source>
</evidence>
<dbReference type="KEGG" id="des:DSOUD_1991"/>
<evidence type="ECO:0000313" key="7">
    <source>
        <dbReference type="Proteomes" id="UP000057158"/>
    </source>
</evidence>
<name>A0A0M3QFS9_9BACT</name>
<feature type="domain" description="Response regulatory" evidence="3">
    <location>
        <begin position="7"/>
        <end position="124"/>
    </location>
</feature>
<dbReference type="FunFam" id="3.20.20.450:FF:000001">
    <property type="entry name" value="Cyclic di-GMP phosphodiesterase yahA"/>
    <property type="match status" value="1"/>
</dbReference>
<dbReference type="GO" id="GO:0000160">
    <property type="term" value="P:phosphorelay signal transduction system"/>
    <property type="evidence" value="ECO:0007669"/>
    <property type="project" value="InterPro"/>
</dbReference>
<dbReference type="PATRIC" id="fig|1603606.3.peg.2153"/>
<dbReference type="SMART" id="SM00052">
    <property type="entry name" value="EAL"/>
    <property type="match status" value="1"/>
</dbReference>
<dbReference type="InterPro" id="IPR052155">
    <property type="entry name" value="Biofilm_reg_signaling"/>
</dbReference>
<dbReference type="Pfam" id="PF00990">
    <property type="entry name" value="GGDEF"/>
    <property type="match status" value="1"/>
</dbReference>
<keyword evidence="7" id="KW-1185">Reference proteome</keyword>
<dbReference type="Pfam" id="PF00072">
    <property type="entry name" value="Response_reg"/>
    <property type="match status" value="1"/>
</dbReference>
<organism evidence="6 7">
    <name type="scientific">Desulfuromonas soudanensis</name>
    <dbReference type="NCBI Taxonomy" id="1603606"/>
    <lineage>
        <taxon>Bacteria</taxon>
        <taxon>Pseudomonadati</taxon>
        <taxon>Thermodesulfobacteriota</taxon>
        <taxon>Desulfuromonadia</taxon>
        <taxon>Desulfuromonadales</taxon>
        <taxon>Desulfuromonadaceae</taxon>
        <taxon>Desulfuromonas</taxon>
    </lineage>
</organism>
<dbReference type="InterPro" id="IPR029787">
    <property type="entry name" value="Nucleotide_cyclase"/>
</dbReference>
<dbReference type="GO" id="GO:0071732">
    <property type="term" value="P:cellular response to nitric oxide"/>
    <property type="evidence" value="ECO:0007669"/>
    <property type="project" value="UniProtKB-ARBA"/>
</dbReference>
<dbReference type="Proteomes" id="UP000057158">
    <property type="component" value="Chromosome"/>
</dbReference>
<dbReference type="GO" id="GO:0071111">
    <property type="term" value="F:cyclic-guanylate-specific phosphodiesterase activity"/>
    <property type="evidence" value="ECO:0007669"/>
    <property type="project" value="UniProtKB-EC"/>
</dbReference>
<dbReference type="InterPro" id="IPR035919">
    <property type="entry name" value="EAL_sf"/>
</dbReference>
<dbReference type="InterPro" id="IPR011006">
    <property type="entry name" value="CheY-like_superfamily"/>
</dbReference>
<evidence type="ECO:0000256" key="2">
    <source>
        <dbReference type="PROSITE-ProRule" id="PRU00169"/>
    </source>
</evidence>
<feature type="domain" description="EAL" evidence="4">
    <location>
        <begin position="310"/>
        <end position="564"/>
    </location>
</feature>
<dbReference type="SMART" id="SM00267">
    <property type="entry name" value="GGDEF"/>
    <property type="match status" value="1"/>
</dbReference>
<dbReference type="PANTHER" id="PTHR44757:SF2">
    <property type="entry name" value="BIOFILM ARCHITECTURE MAINTENANCE PROTEIN MBAA"/>
    <property type="match status" value="1"/>
</dbReference>
<dbReference type="EMBL" id="CP010802">
    <property type="protein sequence ID" value="ALC16759.1"/>
    <property type="molecule type" value="Genomic_DNA"/>
</dbReference>
<dbReference type="InterPro" id="IPR001789">
    <property type="entry name" value="Sig_transdc_resp-reg_receiver"/>
</dbReference>
<sequence length="567" mass="63258">MTDLHLKILLVDDDEDDFLITRDLLEEIEGVRFDLEWVSTYDEGVQRAEAGEHQVYLCDYRLGERDGLELLRELIGRGCKAPIILLTGQGDREVDVEAMKAGAADYLVKGQLTAPLLDRSIRYSLEHCRSEQKLAYLAEFDTLTGLPNRMLFMDRLHQALAQAHREDKMLGLLFLDLDRFKIINDTLGHSVGDALLKTVAERLSEAVRASDTVARLGGDEFVAILSGLEDTKGASLVAGRILKAMARPFLLDQHEVFISASIGIALFPFDAGDVEGLIKHADSAMYQAKSSGGNTFKFYSMEMNAKAMERLTLESSLHRAQEREEFVLHYQPQFEVVTGKLVGMEALLRWQPPAKELVPPGEFISLLEENGLIVSVGEWVLRTACEQIRDWEKAGFRTVPVAVNLSGRQLRQPGFCSVVGRILKETGVSAGSLVLELTESIMMQYMKKNIEILREFKEMGIGLAIDDFGTGYSSLSCLKYFPLDWLKIDRSFIAQLHLNQGDEAISRAIIAMAHSLGMRVIAEGVETEDQMQFLRDNRCDEVQGFYLGRPLPAAGAESFLTTVAHCA</sequence>
<dbReference type="SMART" id="SM00448">
    <property type="entry name" value="REC"/>
    <property type="match status" value="1"/>
</dbReference>
<evidence type="ECO:0000259" key="4">
    <source>
        <dbReference type="PROSITE" id="PS50883"/>
    </source>
</evidence>
<dbReference type="Pfam" id="PF00563">
    <property type="entry name" value="EAL"/>
    <property type="match status" value="1"/>
</dbReference>
<dbReference type="RefSeq" id="WP_053550828.1">
    <property type="nucleotide sequence ID" value="NZ_CP010802.1"/>
</dbReference>
<dbReference type="OrthoDB" id="9777298at2"/>
<proteinExistence type="predicted"/>
<dbReference type="STRING" id="1603606.DSOUD_1991"/>
<evidence type="ECO:0000259" key="3">
    <source>
        <dbReference type="PROSITE" id="PS50110"/>
    </source>
</evidence>
<gene>
    <name evidence="6" type="ORF">DSOUD_1991</name>
</gene>
<evidence type="ECO:0000256" key="1">
    <source>
        <dbReference type="ARBA" id="ARBA00051114"/>
    </source>
</evidence>
<dbReference type="InterPro" id="IPR001633">
    <property type="entry name" value="EAL_dom"/>
</dbReference>
<dbReference type="CDD" id="cd01949">
    <property type="entry name" value="GGDEF"/>
    <property type="match status" value="1"/>
</dbReference>
<dbReference type="FunFam" id="3.30.70.270:FF:000001">
    <property type="entry name" value="Diguanylate cyclase domain protein"/>
    <property type="match status" value="1"/>
</dbReference>
<dbReference type="SUPFAM" id="SSF55073">
    <property type="entry name" value="Nucleotide cyclase"/>
    <property type="match status" value="1"/>
</dbReference>
<dbReference type="InterPro" id="IPR000160">
    <property type="entry name" value="GGDEF_dom"/>
</dbReference>
<dbReference type="CDD" id="cd01948">
    <property type="entry name" value="EAL"/>
    <property type="match status" value="1"/>
</dbReference>
<dbReference type="InterPro" id="IPR043128">
    <property type="entry name" value="Rev_trsase/Diguanyl_cyclase"/>
</dbReference>
<comment type="catalytic activity">
    <reaction evidence="1">
        <text>3',3'-c-di-GMP + H2O = 5'-phosphoguanylyl(3'-&gt;5')guanosine + H(+)</text>
        <dbReference type="Rhea" id="RHEA:24902"/>
        <dbReference type="ChEBI" id="CHEBI:15377"/>
        <dbReference type="ChEBI" id="CHEBI:15378"/>
        <dbReference type="ChEBI" id="CHEBI:58754"/>
        <dbReference type="ChEBI" id="CHEBI:58805"/>
        <dbReference type="EC" id="3.1.4.52"/>
    </reaction>
    <physiologicalReaction direction="left-to-right" evidence="1">
        <dbReference type="Rhea" id="RHEA:24903"/>
    </physiologicalReaction>
</comment>
<dbReference type="NCBIfam" id="TIGR00254">
    <property type="entry name" value="GGDEF"/>
    <property type="match status" value="1"/>
</dbReference>